<gene>
    <name evidence="9" type="ORF">NP233_g9021</name>
</gene>
<evidence type="ECO:0008006" key="11">
    <source>
        <dbReference type="Google" id="ProtNLM"/>
    </source>
</evidence>
<dbReference type="EMBL" id="JANIEX010000773">
    <property type="protein sequence ID" value="KAJ3563310.1"/>
    <property type="molecule type" value="Genomic_DNA"/>
</dbReference>
<feature type="region of interest" description="Disordered" evidence="5">
    <location>
        <begin position="1"/>
        <end position="42"/>
    </location>
</feature>
<evidence type="ECO:0000259" key="8">
    <source>
        <dbReference type="Pfam" id="PF13515"/>
    </source>
</evidence>
<accession>A0AAD5VMY5</accession>
<dbReference type="PANTHER" id="PTHR47804:SF1">
    <property type="entry name" value="DUF2421 DOMAIN-CONTAINING PROTEIN"/>
    <property type="match status" value="1"/>
</dbReference>
<keyword evidence="3 6" id="KW-1133">Transmembrane helix</keyword>
<comment type="subcellular location">
    <subcellularLocation>
        <location evidence="1">Membrane</location>
        <topology evidence="1">Multi-pass membrane protein</topology>
    </subcellularLocation>
</comment>
<feature type="transmembrane region" description="Helical" evidence="6">
    <location>
        <begin position="396"/>
        <end position="414"/>
    </location>
</feature>
<evidence type="ECO:0000256" key="3">
    <source>
        <dbReference type="ARBA" id="ARBA00022989"/>
    </source>
</evidence>
<feature type="region of interest" description="Disordered" evidence="5">
    <location>
        <begin position="219"/>
        <end position="278"/>
    </location>
</feature>
<dbReference type="InterPro" id="IPR023244">
    <property type="entry name" value="Brefeldin_A-sensitivity_4"/>
</dbReference>
<feature type="compositionally biased region" description="Polar residues" evidence="5">
    <location>
        <begin position="20"/>
        <end position="30"/>
    </location>
</feature>
<name>A0AAD5VMY5_9AGAR</name>
<feature type="compositionally biased region" description="Basic and acidic residues" evidence="5">
    <location>
        <begin position="1"/>
        <end position="13"/>
    </location>
</feature>
<evidence type="ECO:0000256" key="6">
    <source>
        <dbReference type="SAM" id="Phobius"/>
    </source>
</evidence>
<organism evidence="9 10">
    <name type="scientific">Leucocoprinus birnbaumii</name>
    <dbReference type="NCBI Taxonomy" id="56174"/>
    <lineage>
        <taxon>Eukaryota</taxon>
        <taxon>Fungi</taxon>
        <taxon>Dikarya</taxon>
        <taxon>Basidiomycota</taxon>
        <taxon>Agaricomycotina</taxon>
        <taxon>Agaricomycetes</taxon>
        <taxon>Agaricomycetidae</taxon>
        <taxon>Agaricales</taxon>
        <taxon>Agaricineae</taxon>
        <taxon>Agaricaceae</taxon>
        <taxon>Leucocoprinus</taxon>
    </lineage>
</organism>
<dbReference type="PRINTS" id="PR02047">
    <property type="entry name" value="BREFELDNASP4"/>
</dbReference>
<feature type="transmembrane region" description="Helical" evidence="6">
    <location>
        <begin position="936"/>
        <end position="953"/>
    </location>
</feature>
<evidence type="ECO:0000256" key="1">
    <source>
        <dbReference type="ARBA" id="ARBA00004141"/>
    </source>
</evidence>
<feature type="compositionally biased region" description="Polar residues" evidence="5">
    <location>
        <begin position="222"/>
        <end position="236"/>
    </location>
</feature>
<sequence length="1292" mass="143499">MSSRIHENSDDAQHLLAESSHPNPIITTNNSGGGRGDDNTQATWFGSDAMPNFIAGSPEALREGTLGTSLSATASVFAGETSALAAQGLETSSLDNITAEPHSERSRPRLGRRNVSSPLVAAFRRRGQSASARMSGGLKNPTPTQSSHRQAPTPHHEWSLFGQMMENEGQLPASPSAASYISSMSANSYTRNWTMRDSASNTRAEAVQSPLAGEHPEDMFSQEAQGGASSANTQSPEELGLHDYDSEYDSDTSESSQRTIGPSSAGASTTAEGSGASRRKWFSRENLPTLTPLHKNVLKCAIAYFVSSLFTFSPTLSNFIGDIASYGPGASAPSNSAHMVATIAVYFNPAKTAGAMVEADIFFLLGLVYSFFVCGVFTSAFWWFEVRPGYEWVGDVLAIIWIGLSMSLVAWMKVWMANPSFNTACSMTTILIFVVVVKEGGVQTLMGVSTIVICGSLVSNLVCYLIWPQTATDNLQKNMTKTLASFSTLLSMLTNGFLLENENFIKKTGIEKVQKAVEDHQSSFTSLKKNLAEAKKEWLDSGERTATSVLGMVPSSRNKRKRAYEDAVDSLNRLAQHLNGLRSSARLQYELTKSGVHKRSKGKGVKIPDQGMTLDEGMLLKAAAEMFGALVDEVGPPLKALTKACTTTLGQLKEAFLKARINKLPDRDSATGPPEFMDLVDDIEKALVRFESTSNHALLRLYKRVDISDISRSSIASFDQRSSRTSEGLDDSKNTLLTSHENEHVFLVYFFIFTLQEFSRELVALVDAMERIYECEQLRLHRRSWMIQAIGSLAKAPYTLFSKWRSNKREKIPRRQSNLRRRISAYLVPEHRVAHPGFPKIKPHAPNTIQTPSRKNLPFIGRVKQTLWAIGDRMKERDIKFALKAGMATAILATPAFFDVTRPFFVQNWGDWALISFFVVISPTIGATNYLSLHRILGTLFGAAVAAGIYTAFPHNAYVLSIFGFLFSLPCFYVAISRPQYISASRFLLLTYNLTCLYSYNIRKRDVSVSSIAVQRALAVTAGVVWAALVSRFWWPSEARRELSRALGEFCLNMGWLYTRLVASNSYSPEPTTRQEPGEEAALLVGHDEDIKMKDSIHEFMAMELHLQIKLIELQGLLAQTQHEPRLKGPFPIQLYRRVLTSLQTILDRLHSMRCVTTKEEWHKSVRRDFIIPVNKERREMVGNIILSFTLLASAFRLKEPLPPYLPPAERARQRLVEAIRNLDVVKNREVKVSRQLLFFAYAMTMQGVTQELETLGKMCQDAFGVIGQTPEEFEALFITSDQIQSRISGVA</sequence>
<evidence type="ECO:0000259" key="7">
    <source>
        <dbReference type="Pfam" id="PF10334"/>
    </source>
</evidence>
<feature type="domain" description="Integral membrane bound transporter" evidence="8">
    <location>
        <begin position="908"/>
        <end position="1030"/>
    </location>
</feature>
<feature type="transmembrane region" description="Helical" evidence="6">
    <location>
        <begin position="959"/>
        <end position="976"/>
    </location>
</feature>
<dbReference type="Proteomes" id="UP001213000">
    <property type="component" value="Unassembled WGS sequence"/>
</dbReference>
<protein>
    <recommendedName>
        <fullName evidence="11">DUF2421 domain-containing protein</fullName>
    </recommendedName>
</protein>
<reference evidence="9" key="1">
    <citation type="submission" date="2022-07" db="EMBL/GenBank/DDBJ databases">
        <title>Genome Sequence of Leucocoprinus birnbaumii.</title>
        <authorList>
            <person name="Buettner E."/>
        </authorList>
    </citation>
    <scope>NUCLEOTIDE SEQUENCE</scope>
    <source>
        <strain evidence="9">VT141</strain>
    </source>
</reference>
<keyword evidence="4 6" id="KW-0472">Membrane</keyword>
<feature type="transmembrane region" description="Helical" evidence="6">
    <location>
        <begin position="479"/>
        <end position="499"/>
    </location>
</feature>
<feature type="transmembrane region" description="Helical" evidence="6">
    <location>
        <begin position="420"/>
        <end position="437"/>
    </location>
</feature>
<dbReference type="Pfam" id="PF13515">
    <property type="entry name" value="FUSC_2"/>
    <property type="match status" value="1"/>
</dbReference>
<keyword evidence="2 6" id="KW-0812">Transmembrane</keyword>
<evidence type="ECO:0000313" key="9">
    <source>
        <dbReference type="EMBL" id="KAJ3563310.1"/>
    </source>
</evidence>
<evidence type="ECO:0000256" key="4">
    <source>
        <dbReference type="ARBA" id="ARBA00023136"/>
    </source>
</evidence>
<feature type="region of interest" description="Disordered" evidence="5">
    <location>
        <begin position="94"/>
        <end position="154"/>
    </location>
</feature>
<evidence type="ECO:0000256" key="2">
    <source>
        <dbReference type="ARBA" id="ARBA00022692"/>
    </source>
</evidence>
<feature type="transmembrane region" description="Helical" evidence="6">
    <location>
        <begin position="444"/>
        <end position="467"/>
    </location>
</feature>
<proteinExistence type="predicted"/>
<feature type="transmembrane region" description="Helical" evidence="6">
    <location>
        <begin position="912"/>
        <end position="931"/>
    </location>
</feature>
<dbReference type="InterPro" id="IPR052430">
    <property type="entry name" value="IVT-Associated"/>
</dbReference>
<feature type="transmembrane region" description="Helical" evidence="6">
    <location>
        <begin position="881"/>
        <end position="900"/>
    </location>
</feature>
<evidence type="ECO:0000256" key="5">
    <source>
        <dbReference type="SAM" id="MobiDB-lite"/>
    </source>
</evidence>
<feature type="compositionally biased region" description="Low complexity" evidence="5">
    <location>
        <begin position="253"/>
        <end position="276"/>
    </location>
</feature>
<feature type="transmembrane region" description="Helical" evidence="6">
    <location>
        <begin position="1012"/>
        <end position="1035"/>
    </location>
</feature>
<feature type="domain" description="DUF2421" evidence="7">
    <location>
        <begin position="1088"/>
        <end position="1207"/>
    </location>
</feature>
<keyword evidence="10" id="KW-1185">Reference proteome</keyword>
<comment type="caution">
    <text evidence="9">The sequence shown here is derived from an EMBL/GenBank/DDBJ whole genome shotgun (WGS) entry which is preliminary data.</text>
</comment>
<dbReference type="InterPro" id="IPR049453">
    <property type="entry name" value="Memb_transporter_dom"/>
</dbReference>
<feature type="transmembrane region" description="Helical" evidence="6">
    <location>
        <begin position="361"/>
        <end position="384"/>
    </location>
</feature>
<dbReference type="PANTHER" id="PTHR47804">
    <property type="entry name" value="60S RIBOSOMAL PROTEIN L19"/>
    <property type="match status" value="1"/>
</dbReference>
<feature type="compositionally biased region" description="Polar residues" evidence="5">
    <location>
        <begin position="141"/>
        <end position="150"/>
    </location>
</feature>
<evidence type="ECO:0000313" key="10">
    <source>
        <dbReference type="Proteomes" id="UP001213000"/>
    </source>
</evidence>
<dbReference type="GO" id="GO:0016020">
    <property type="term" value="C:membrane"/>
    <property type="evidence" value="ECO:0007669"/>
    <property type="project" value="UniProtKB-SubCell"/>
</dbReference>
<dbReference type="Pfam" id="PF10334">
    <property type="entry name" value="BRE4"/>
    <property type="match status" value="1"/>
</dbReference>
<dbReference type="InterPro" id="IPR018820">
    <property type="entry name" value="BRE4-related_DUF2421"/>
</dbReference>